<dbReference type="EMBL" id="NMUH01003386">
    <property type="protein sequence ID" value="MQM05286.1"/>
    <property type="molecule type" value="Genomic_DNA"/>
</dbReference>
<name>A0A843WBS8_COLES</name>
<feature type="region of interest" description="Disordered" evidence="1">
    <location>
        <begin position="1"/>
        <end position="28"/>
    </location>
</feature>
<feature type="compositionally biased region" description="Basic and acidic residues" evidence="1">
    <location>
        <begin position="11"/>
        <end position="21"/>
    </location>
</feature>
<protein>
    <submittedName>
        <fullName evidence="2">Uncharacterized protein</fullName>
    </submittedName>
</protein>
<comment type="caution">
    <text evidence="2">The sequence shown here is derived from an EMBL/GenBank/DDBJ whole genome shotgun (WGS) entry which is preliminary data.</text>
</comment>
<reference evidence="2" key="1">
    <citation type="submission" date="2017-07" db="EMBL/GenBank/DDBJ databases">
        <title>Taro Niue Genome Assembly and Annotation.</title>
        <authorList>
            <person name="Atibalentja N."/>
            <person name="Keating K."/>
            <person name="Fields C.J."/>
        </authorList>
    </citation>
    <scope>NUCLEOTIDE SEQUENCE</scope>
    <source>
        <strain evidence="2">Niue_2</strain>
        <tissue evidence="2">Leaf</tissue>
    </source>
</reference>
<proteinExistence type="predicted"/>
<evidence type="ECO:0000313" key="3">
    <source>
        <dbReference type="Proteomes" id="UP000652761"/>
    </source>
</evidence>
<evidence type="ECO:0000256" key="1">
    <source>
        <dbReference type="SAM" id="MobiDB-lite"/>
    </source>
</evidence>
<keyword evidence="3" id="KW-1185">Reference proteome</keyword>
<dbReference type="AlphaFoldDB" id="A0A843WBS8"/>
<organism evidence="2 3">
    <name type="scientific">Colocasia esculenta</name>
    <name type="common">Wild taro</name>
    <name type="synonym">Arum esculentum</name>
    <dbReference type="NCBI Taxonomy" id="4460"/>
    <lineage>
        <taxon>Eukaryota</taxon>
        <taxon>Viridiplantae</taxon>
        <taxon>Streptophyta</taxon>
        <taxon>Embryophyta</taxon>
        <taxon>Tracheophyta</taxon>
        <taxon>Spermatophyta</taxon>
        <taxon>Magnoliopsida</taxon>
        <taxon>Liliopsida</taxon>
        <taxon>Araceae</taxon>
        <taxon>Aroideae</taxon>
        <taxon>Colocasieae</taxon>
        <taxon>Colocasia</taxon>
    </lineage>
</organism>
<sequence length="145" mass="15615">MSPSLLPSHGGRREGVPDPARESVSPRAPARYPVSRGLMFQPLHDEHGGVGSQAFLPRASAVAAVRRARECAIPRTISFLLDVIGFLVVWEEEGFDWGVGWLGTLHREGSSDSLSARWPPFHGVVVSALPSVHGAENGNSRCLLV</sequence>
<dbReference type="Proteomes" id="UP000652761">
    <property type="component" value="Unassembled WGS sequence"/>
</dbReference>
<accession>A0A843WBS8</accession>
<evidence type="ECO:0000313" key="2">
    <source>
        <dbReference type="EMBL" id="MQM05286.1"/>
    </source>
</evidence>
<gene>
    <name evidence="2" type="ORF">Taro_038095</name>
</gene>